<sequence>MVTVHFPMSAMENTVDPAPPSTDAADKVDLLILGAGWTSNFLIPLLEKSGIRFAATSTTGRSGTIPFRYDPDSSSPEPFRLLPTATTVLITFPLKGQGQSKHLTGLYHSTHQQQTPESTQWIQLGSTGIFTDPQWTDESSSYDKTNLRAIAEDELMASVPRATVLNLAGLYDGETRNPRNWLTRVARTKDAVRGKGALHLIHGADVARAIVAVHERFTPGRRWIIADLRTYDWWDLIQAWGADARERLVAKGEAGVAEGLDYERWVGELMQEDGIRALPRSQDKLGRVLDSRAFWKEMGTWPIMGRIE</sequence>
<dbReference type="PANTHER" id="PTHR40129:SF2">
    <property type="entry name" value="KETOPANTOATE REDUCTASE N-TERMINAL DOMAIN-CONTAINING PROTEIN"/>
    <property type="match status" value="1"/>
</dbReference>
<dbReference type="InterPro" id="IPR036291">
    <property type="entry name" value="NAD(P)-bd_dom_sf"/>
</dbReference>
<dbReference type="Gene3D" id="3.40.50.720">
    <property type="entry name" value="NAD(P)-binding Rossmann-like Domain"/>
    <property type="match status" value="1"/>
</dbReference>
<name>A0AA97NNV9_PYRO3</name>
<protein>
    <submittedName>
        <fullName evidence="1">Uncharacterized protein</fullName>
    </submittedName>
</protein>
<reference evidence="1" key="1">
    <citation type="journal article" date="2012" name="PLoS Genet.">
        <title>Comparative analysis of the genomes of two field isolates of the rice blast fungus Magnaporthe oryzae.</title>
        <authorList>
            <person name="Xue M."/>
            <person name="Yang J."/>
            <person name="Li Z."/>
            <person name="Hu S."/>
            <person name="Yao N."/>
            <person name="Dean R.A."/>
            <person name="Zhao W."/>
            <person name="Shen M."/>
            <person name="Zhang H."/>
            <person name="Li C."/>
            <person name="Liu L."/>
            <person name="Cao L."/>
            <person name="Xu X."/>
            <person name="Xing Y."/>
            <person name="Hsiang T."/>
            <person name="Zhang Z."/>
            <person name="Xu J.R."/>
            <person name="Peng Y.L."/>
        </authorList>
    </citation>
    <scope>NUCLEOTIDE SEQUENCE</scope>
    <source>
        <strain evidence="1">Y34</strain>
    </source>
</reference>
<dbReference type="Proteomes" id="UP000011086">
    <property type="component" value="Unassembled WGS sequence"/>
</dbReference>
<organism evidence="1">
    <name type="scientific">Pyricularia oryzae (strain Y34)</name>
    <name type="common">Rice blast fungus</name>
    <name type="synonym">Magnaporthe oryzae</name>
    <dbReference type="NCBI Taxonomy" id="1143189"/>
    <lineage>
        <taxon>Eukaryota</taxon>
        <taxon>Fungi</taxon>
        <taxon>Dikarya</taxon>
        <taxon>Ascomycota</taxon>
        <taxon>Pezizomycotina</taxon>
        <taxon>Sordariomycetes</taxon>
        <taxon>Sordariomycetidae</taxon>
        <taxon>Magnaporthales</taxon>
        <taxon>Pyriculariaceae</taxon>
        <taxon>Pyricularia</taxon>
    </lineage>
</organism>
<evidence type="ECO:0000313" key="1">
    <source>
        <dbReference type="EMBL" id="ELQ33576.1"/>
    </source>
</evidence>
<dbReference type="SUPFAM" id="SSF51735">
    <property type="entry name" value="NAD(P)-binding Rossmann-fold domains"/>
    <property type="match status" value="1"/>
</dbReference>
<proteinExistence type="predicted"/>
<dbReference type="EMBL" id="JH793129">
    <property type="protein sequence ID" value="ELQ33576.1"/>
    <property type="molecule type" value="Genomic_DNA"/>
</dbReference>
<gene>
    <name evidence="1" type="ORF">OOU_Y34scaffold00925g14</name>
</gene>
<dbReference type="PANTHER" id="PTHR40129">
    <property type="entry name" value="KETOPANTOATE REDUCTASE N-TERMINAL DOMAIN-CONTAINING PROTEIN"/>
    <property type="match status" value="1"/>
</dbReference>
<dbReference type="AlphaFoldDB" id="A0AA97NNV9"/>
<dbReference type="SMR" id="A0AA97NNV9"/>
<accession>A0AA97NNV9</accession>